<evidence type="ECO:0000256" key="1">
    <source>
        <dbReference type="SAM" id="MobiDB-lite"/>
    </source>
</evidence>
<feature type="transmembrane region" description="Helical" evidence="2">
    <location>
        <begin position="61"/>
        <end position="82"/>
    </location>
</feature>
<keyword evidence="2" id="KW-0812">Transmembrane</keyword>
<protein>
    <recommendedName>
        <fullName evidence="5">Transmembrane protein</fullName>
    </recommendedName>
</protein>
<evidence type="ECO:0000313" key="3">
    <source>
        <dbReference type="EMBL" id="EHK58271.1"/>
    </source>
</evidence>
<evidence type="ECO:0000256" key="2">
    <source>
        <dbReference type="SAM" id="Phobius"/>
    </source>
</evidence>
<evidence type="ECO:0000313" key="4">
    <source>
        <dbReference type="Proteomes" id="UP000003250"/>
    </source>
</evidence>
<dbReference type="PATRIC" id="fig|1107882.3.peg.1128"/>
<name>H0HLX8_9HYPH</name>
<feature type="region of interest" description="Disordered" evidence="1">
    <location>
        <begin position="18"/>
        <end position="45"/>
    </location>
</feature>
<keyword evidence="2" id="KW-1133">Transmembrane helix</keyword>
<dbReference type="RefSeq" id="WP_008834790.1">
    <property type="nucleotide sequence ID" value="NZ_AHAM01000037.1"/>
</dbReference>
<keyword evidence="4" id="KW-1185">Reference proteome</keyword>
<proteinExistence type="predicted"/>
<reference evidence="3 4" key="1">
    <citation type="journal article" date="2012" name="J. Bacteriol.">
        <title>Draft Genome Sequence of Mesorhizobium alhagi CCNWXJ12-2T, a Novel Salt-Resistant Species Isolated from the Desert of Northwestern China.</title>
        <authorList>
            <person name="Zhou M."/>
            <person name="Chen W."/>
            <person name="Chen H."/>
            <person name="Wei G."/>
        </authorList>
    </citation>
    <scope>NUCLEOTIDE SEQUENCE [LARGE SCALE GENOMIC DNA]</scope>
    <source>
        <strain evidence="3 4">CCNWXJ12-2</strain>
    </source>
</reference>
<dbReference type="Proteomes" id="UP000003250">
    <property type="component" value="Unassembled WGS sequence"/>
</dbReference>
<dbReference type="AlphaFoldDB" id="H0HLX8"/>
<accession>H0HLX8</accession>
<gene>
    <name evidence="3" type="ORF">MAXJ12_05708</name>
</gene>
<dbReference type="OrthoDB" id="8449218at2"/>
<dbReference type="EMBL" id="AHAM01000037">
    <property type="protein sequence ID" value="EHK58271.1"/>
    <property type="molecule type" value="Genomic_DNA"/>
</dbReference>
<keyword evidence="2" id="KW-0472">Membrane</keyword>
<sequence>MAGREPDRDTESRRILDRIAREADSSAPPPLVSRTAKRTRDHLTAADADPADPIEYWGTRIGRVIGLVVTIGLIVWLVIFLVRG</sequence>
<organism evidence="3 4">
    <name type="scientific">Mesorhizobium alhagi CCNWXJ12-2</name>
    <dbReference type="NCBI Taxonomy" id="1107882"/>
    <lineage>
        <taxon>Bacteria</taxon>
        <taxon>Pseudomonadati</taxon>
        <taxon>Pseudomonadota</taxon>
        <taxon>Alphaproteobacteria</taxon>
        <taxon>Hyphomicrobiales</taxon>
        <taxon>Phyllobacteriaceae</taxon>
        <taxon>Allomesorhizobium</taxon>
    </lineage>
</organism>
<evidence type="ECO:0008006" key="5">
    <source>
        <dbReference type="Google" id="ProtNLM"/>
    </source>
</evidence>